<organism evidence="1">
    <name type="scientific">marine sediment metagenome</name>
    <dbReference type="NCBI Taxonomy" id="412755"/>
    <lineage>
        <taxon>unclassified sequences</taxon>
        <taxon>metagenomes</taxon>
        <taxon>ecological metagenomes</taxon>
    </lineage>
</organism>
<sequence>MSEVILLDQLPDYIRERIETGDPGKMRCPRCDGGRSGELSLSVFGVGVGVVRLKCWRASCGWYATTMTDPNAKMSRKAIRPAIVYREPIAPIGGTPIADRLVGRYGLDLSLVFDHGWGITGDTLVMPILCPYGTTRGHLTRTFDTPKRCMSYKNTAQPWLDWWPAGVDIRAPFGPPV</sequence>
<feature type="non-terminal residue" evidence="1">
    <location>
        <position position="177"/>
    </location>
</feature>
<accession>A0A0F9IJQ6</accession>
<protein>
    <submittedName>
        <fullName evidence="1">Uncharacterized protein</fullName>
    </submittedName>
</protein>
<reference evidence="1" key="1">
    <citation type="journal article" date="2015" name="Nature">
        <title>Complex archaea that bridge the gap between prokaryotes and eukaryotes.</title>
        <authorList>
            <person name="Spang A."/>
            <person name="Saw J.H."/>
            <person name="Jorgensen S.L."/>
            <person name="Zaremba-Niedzwiedzka K."/>
            <person name="Martijn J."/>
            <person name="Lind A.E."/>
            <person name="van Eijk R."/>
            <person name="Schleper C."/>
            <person name="Guy L."/>
            <person name="Ettema T.J."/>
        </authorList>
    </citation>
    <scope>NUCLEOTIDE SEQUENCE</scope>
</reference>
<comment type="caution">
    <text evidence="1">The sequence shown here is derived from an EMBL/GenBank/DDBJ whole genome shotgun (WGS) entry which is preliminary data.</text>
</comment>
<proteinExistence type="predicted"/>
<name>A0A0F9IJQ6_9ZZZZ</name>
<evidence type="ECO:0000313" key="1">
    <source>
        <dbReference type="EMBL" id="KKL87487.1"/>
    </source>
</evidence>
<dbReference type="EMBL" id="LAZR01020821">
    <property type="protein sequence ID" value="KKL87487.1"/>
    <property type="molecule type" value="Genomic_DNA"/>
</dbReference>
<gene>
    <name evidence="1" type="ORF">LCGC14_1934180</name>
</gene>
<dbReference type="AlphaFoldDB" id="A0A0F9IJQ6"/>